<dbReference type="AlphaFoldDB" id="A0AAJ1Q433"/>
<dbReference type="InterPro" id="IPR018490">
    <property type="entry name" value="cNMP-bd_dom_sf"/>
</dbReference>
<dbReference type="Gene3D" id="2.60.120.10">
    <property type="entry name" value="Jelly Rolls"/>
    <property type="match status" value="1"/>
</dbReference>
<dbReference type="SUPFAM" id="SSF46785">
    <property type="entry name" value="Winged helix' DNA-binding domain"/>
    <property type="match status" value="1"/>
</dbReference>
<dbReference type="GO" id="GO:0006355">
    <property type="term" value="P:regulation of DNA-templated transcription"/>
    <property type="evidence" value="ECO:0007669"/>
    <property type="project" value="InterPro"/>
</dbReference>
<feature type="domain" description="Cyclic nucleotide-binding" evidence="4">
    <location>
        <begin position="11"/>
        <end position="116"/>
    </location>
</feature>
<keyword evidence="3" id="KW-0804">Transcription</keyword>
<dbReference type="Pfam" id="PF13545">
    <property type="entry name" value="HTH_Crp_2"/>
    <property type="match status" value="1"/>
</dbReference>
<dbReference type="Pfam" id="PF00027">
    <property type="entry name" value="cNMP_binding"/>
    <property type="match status" value="1"/>
</dbReference>
<dbReference type="Proteomes" id="UP001229251">
    <property type="component" value="Unassembled WGS sequence"/>
</dbReference>
<evidence type="ECO:0000256" key="2">
    <source>
        <dbReference type="ARBA" id="ARBA00023125"/>
    </source>
</evidence>
<dbReference type="GO" id="GO:0003677">
    <property type="term" value="F:DNA binding"/>
    <property type="evidence" value="ECO:0007669"/>
    <property type="project" value="UniProtKB-KW"/>
</dbReference>
<dbReference type="PROSITE" id="PS51063">
    <property type="entry name" value="HTH_CRP_2"/>
    <property type="match status" value="1"/>
</dbReference>
<keyword evidence="2" id="KW-0238">DNA-binding</keyword>
<evidence type="ECO:0000256" key="3">
    <source>
        <dbReference type="ARBA" id="ARBA00023163"/>
    </source>
</evidence>
<dbReference type="CDD" id="cd00038">
    <property type="entry name" value="CAP_ED"/>
    <property type="match status" value="1"/>
</dbReference>
<sequence>MKYPELIQVEFFQGLSPESLAKVEELDIRVKEFEKGDSVNFFGDPIEFIYVILKGCLKTNEYLMSGKEVVSSYYFAPDAFPFYLVYGGAVTYPYNVYCHKKAKVLALPVDDFKSVIAQDIQLMQNVLTFVSKYCVKNKKVIQTVSYSKVSQRLAFWLLASADNRGYFEIPGTQQLFADMLLVNRSSLNQELKNFDSQGLITIKGREVRVLNRQALEEIIQEV</sequence>
<dbReference type="InterPro" id="IPR014710">
    <property type="entry name" value="RmlC-like_jellyroll"/>
</dbReference>
<protein>
    <submittedName>
        <fullName evidence="6">Crp/Fnr family transcriptional regulator</fullName>
    </submittedName>
</protein>
<dbReference type="InterPro" id="IPR012318">
    <property type="entry name" value="HTH_CRP"/>
</dbReference>
<dbReference type="InterPro" id="IPR000595">
    <property type="entry name" value="cNMP-bd_dom"/>
</dbReference>
<proteinExistence type="predicted"/>
<dbReference type="RefSeq" id="WP_285065725.1">
    <property type="nucleotide sequence ID" value="NZ_JASOOE010000007.1"/>
</dbReference>
<evidence type="ECO:0000259" key="5">
    <source>
        <dbReference type="PROSITE" id="PS51063"/>
    </source>
</evidence>
<evidence type="ECO:0000259" key="4">
    <source>
        <dbReference type="PROSITE" id="PS50042"/>
    </source>
</evidence>
<evidence type="ECO:0000256" key="1">
    <source>
        <dbReference type="ARBA" id="ARBA00023015"/>
    </source>
</evidence>
<evidence type="ECO:0000313" key="6">
    <source>
        <dbReference type="EMBL" id="MDK7187282.1"/>
    </source>
</evidence>
<dbReference type="PROSITE" id="PS50042">
    <property type="entry name" value="CNMP_BINDING_3"/>
    <property type="match status" value="1"/>
</dbReference>
<gene>
    <name evidence="6" type="ORF">QP433_04745</name>
</gene>
<dbReference type="InterPro" id="IPR036390">
    <property type="entry name" value="WH_DNA-bd_sf"/>
</dbReference>
<feature type="domain" description="HTH crp-type" evidence="5">
    <location>
        <begin position="147"/>
        <end position="213"/>
    </location>
</feature>
<name>A0AAJ1Q433_9LACT</name>
<dbReference type="EMBL" id="JASOOE010000007">
    <property type="protein sequence ID" value="MDK7187282.1"/>
    <property type="molecule type" value="Genomic_DNA"/>
</dbReference>
<reference evidence="6" key="1">
    <citation type="submission" date="2023-05" db="EMBL/GenBank/DDBJ databases">
        <title>Cataloging the Phylogenetic Diversity of Human Bladder Bacteria.</title>
        <authorList>
            <person name="Du J."/>
        </authorList>
    </citation>
    <scope>NUCLEOTIDE SEQUENCE</scope>
    <source>
        <strain evidence="6">UMB1231</strain>
    </source>
</reference>
<comment type="caution">
    <text evidence="6">The sequence shown here is derived from an EMBL/GenBank/DDBJ whole genome shotgun (WGS) entry which is preliminary data.</text>
</comment>
<dbReference type="SUPFAM" id="SSF51206">
    <property type="entry name" value="cAMP-binding domain-like"/>
    <property type="match status" value="1"/>
</dbReference>
<organism evidence="6 7">
    <name type="scientific">Facklamia hominis</name>
    <dbReference type="NCBI Taxonomy" id="178214"/>
    <lineage>
        <taxon>Bacteria</taxon>
        <taxon>Bacillati</taxon>
        <taxon>Bacillota</taxon>
        <taxon>Bacilli</taxon>
        <taxon>Lactobacillales</taxon>
        <taxon>Aerococcaceae</taxon>
        <taxon>Facklamia</taxon>
    </lineage>
</organism>
<accession>A0AAJ1Q433</accession>
<keyword evidence="1" id="KW-0805">Transcription regulation</keyword>
<evidence type="ECO:0000313" key="7">
    <source>
        <dbReference type="Proteomes" id="UP001229251"/>
    </source>
</evidence>